<evidence type="ECO:0000313" key="2">
    <source>
        <dbReference type="EMBL" id="KAK2086059.1"/>
    </source>
</evidence>
<accession>A0ABQ9TMR9</accession>
<feature type="compositionally biased region" description="Low complexity" evidence="1">
    <location>
        <begin position="122"/>
        <end position="136"/>
    </location>
</feature>
<dbReference type="InterPro" id="IPR052852">
    <property type="entry name" value="SSU_Processome_Comp"/>
</dbReference>
<proteinExistence type="predicted"/>
<feature type="region of interest" description="Disordered" evidence="1">
    <location>
        <begin position="122"/>
        <end position="180"/>
    </location>
</feature>
<feature type="region of interest" description="Disordered" evidence="1">
    <location>
        <begin position="55"/>
        <end position="104"/>
    </location>
</feature>
<feature type="compositionally biased region" description="Basic and acidic residues" evidence="1">
    <location>
        <begin position="57"/>
        <end position="73"/>
    </location>
</feature>
<evidence type="ECO:0000313" key="3">
    <source>
        <dbReference type="Proteomes" id="UP001266305"/>
    </source>
</evidence>
<dbReference type="PANTHER" id="PTHR28366:SF1">
    <property type="entry name" value="CHROMOSOME 1 OPEN READING FRAME 131"/>
    <property type="match status" value="1"/>
</dbReference>
<protein>
    <submittedName>
        <fullName evidence="2">Uncharacterized protein</fullName>
    </submittedName>
</protein>
<sequence>MSQEQGLGSATPSSSPTLLDALLQNLYDFETVAAVADIFSVKPIEITSPGDYCCDDTLSKDHGETEGETEQKKFLKKRENKKRDVEGATAVAAEPSPLPGSLIRGQRKSALSFFKEIREELGCSPAGTPTGPSSGPEILAPAVPPSSLENHREQVEVVAFHSRNKKRKLKPDHNKSTQEP</sequence>
<feature type="compositionally biased region" description="Basic and acidic residues" evidence="1">
    <location>
        <begin position="171"/>
        <end position="180"/>
    </location>
</feature>
<reference evidence="2 3" key="1">
    <citation type="submission" date="2023-05" db="EMBL/GenBank/DDBJ databases">
        <title>B98-5 Cell Line De Novo Hybrid Assembly: An Optical Mapping Approach.</title>
        <authorList>
            <person name="Kananen K."/>
            <person name="Auerbach J.A."/>
            <person name="Kautto E."/>
            <person name="Blachly J.S."/>
        </authorList>
    </citation>
    <scope>NUCLEOTIDE SEQUENCE [LARGE SCALE GENOMIC DNA]</scope>
    <source>
        <strain evidence="2">B95-8</strain>
        <tissue evidence="2">Cell line</tissue>
    </source>
</reference>
<dbReference type="Proteomes" id="UP001266305">
    <property type="component" value="Unassembled WGS sequence"/>
</dbReference>
<keyword evidence="3" id="KW-1185">Reference proteome</keyword>
<organism evidence="2 3">
    <name type="scientific">Saguinus oedipus</name>
    <name type="common">Cotton-top tamarin</name>
    <name type="synonym">Oedipomidas oedipus</name>
    <dbReference type="NCBI Taxonomy" id="9490"/>
    <lineage>
        <taxon>Eukaryota</taxon>
        <taxon>Metazoa</taxon>
        <taxon>Chordata</taxon>
        <taxon>Craniata</taxon>
        <taxon>Vertebrata</taxon>
        <taxon>Euteleostomi</taxon>
        <taxon>Mammalia</taxon>
        <taxon>Eutheria</taxon>
        <taxon>Euarchontoglires</taxon>
        <taxon>Primates</taxon>
        <taxon>Haplorrhini</taxon>
        <taxon>Platyrrhini</taxon>
        <taxon>Cebidae</taxon>
        <taxon>Callitrichinae</taxon>
        <taxon>Saguinus</taxon>
    </lineage>
</organism>
<name>A0ABQ9TMR9_SAGOE</name>
<gene>
    <name evidence="2" type="ORF">P7K49_035484</name>
</gene>
<evidence type="ECO:0000256" key="1">
    <source>
        <dbReference type="SAM" id="MobiDB-lite"/>
    </source>
</evidence>
<dbReference type="EMBL" id="JASSZA010000020">
    <property type="protein sequence ID" value="KAK2086059.1"/>
    <property type="molecule type" value="Genomic_DNA"/>
</dbReference>
<comment type="caution">
    <text evidence="2">The sequence shown here is derived from an EMBL/GenBank/DDBJ whole genome shotgun (WGS) entry which is preliminary data.</text>
</comment>
<dbReference type="PANTHER" id="PTHR28366">
    <property type="entry name" value="CHROMOSOME 1 OPEN READING FRAME 131"/>
    <property type="match status" value="1"/>
</dbReference>